<proteinExistence type="predicted"/>
<name>A0A2S6I521_9BACT</name>
<evidence type="ECO:0000313" key="2">
    <source>
        <dbReference type="EMBL" id="PPK86245.1"/>
    </source>
</evidence>
<reference evidence="2 3" key="1">
    <citation type="submission" date="2018-02" db="EMBL/GenBank/DDBJ databases">
        <title>Genomic Encyclopedia of Archaeal and Bacterial Type Strains, Phase II (KMG-II): from individual species to whole genera.</title>
        <authorList>
            <person name="Goeker M."/>
        </authorList>
    </citation>
    <scope>NUCLEOTIDE SEQUENCE [LARGE SCALE GENOMIC DNA]</scope>
    <source>
        <strain evidence="2 3">DSM 29526</strain>
    </source>
</reference>
<dbReference type="AlphaFoldDB" id="A0A2S6I521"/>
<dbReference type="Proteomes" id="UP000237662">
    <property type="component" value="Unassembled WGS sequence"/>
</dbReference>
<evidence type="ECO:0000313" key="3">
    <source>
        <dbReference type="Proteomes" id="UP000237662"/>
    </source>
</evidence>
<comment type="caution">
    <text evidence="2">The sequence shown here is derived from an EMBL/GenBank/DDBJ whole genome shotgun (WGS) entry which is preliminary data.</text>
</comment>
<dbReference type="InterPro" id="IPR024618">
    <property type="entry name" value="DUF3857"/>
</dbReference>
<dbReference type="OrthoDB" id="98874at2"/>
<protein>
    <submittedName>
        <fullName evidence="2">Uncharacterized protein DUF3857</fullName>
    </submittedName>
</protein>
<organism evidence="2 3">
    <name type="scientific">Neolewinella xylanilytica</name>
    <dbReference type="NCBI Taxonomy" id="1514080"/>
    <lineage>
        <taxon>Bacteria</taxon>
        <taxon>Pseudomonadati</taxon>
        <taxon>Bacteroidota</taxon>
        <taxon>Saprospiria</taxon>
        <taxon>Saprospirales</taxon>
        <taxon>Lewinellaceae</taxon>
        <taxon>Neolewinella</taxon>
    </lineage>
</organism>
<dbReference type="Gene3D" id="2.60.120.1130">
    <property type="match status" value="1"/>
</dbReference>
<keyword evidence="3" id="KW-1185">Reference proteome</keyword>
<gene>
    <name evidence="2" type="ORF">CLV84_3167</name>
</gene>
<dbReference type="EMBL" id="PTJC01000006">
    <property type="protein sequence ID" value="PPK86245.1"/>
    <property type="molecule type" value="Genomic_DNA"/>
</dbReference>
<dbReference type="Gene3D" id="3.10.620.30">
    <property type="match status" value="1"/>
</dbReference>
<dbReference type="Pfam" id="PF12969">
    <property type="entry name" value="DUF3857"/>
    <property type="match status" value="1"/>
</dbReference>
<accession>A0A2S6I521</accession>
<sequence length="664" mass="75546">MPHLTLVFVFLVSITLSAQDIPDIRFGMVSDADRQLTIAANDTAAEAYVLYNRLTLDFSYSDIDGAGLIEKHHKRIKLLRPASFSRADVVLAFDREYEEIDEVEAFIHFPTGGTLPVRPEAIIHENDGGTREKIKFTFPQVTEGVIIEYRYTHKRRSILIPTPFEFQQDIPVRWAQYDAMIPPYYGYVTLGTADLDVKQSKFTKRAWGPRMSSGAYSSSQQKIEHADVVWAMRDLPAFRSQPYSNNASDYIPKIQLQLQNITYPTGGKQTVFGDWEETVKELQERQDFGRYYRNKINYGKVWKAVEQEMTALPTDREKITAAYRFVTKNINWNGDYFFLATGSPNQIFDTRIGNSADLNIMLLSLLNEAGIEAHPLLVSLRNTGAPIEQYPLLDQFNHLMVYTEVDGLPLLLDANDPNRPPGLPREDALNHRAWVGDKDNPRWIDIEVPSSRQVTMVEMHVAPDGRSQTKLKGRLDNYYAFSGRSRLAEETAPEAAPVVRELVAHLPETQVTSFEVTDQQIGRPEQLDFQAELIVPAGQAMNDYLYLQPVLLPMLDGELADAEERFLPIDFPYPWEQRYIATIHLPEGYDLEEVPSSLRLKTEDGSMGAVYSVQQGVPGTVTISFTVQMARTLYLAKEYGALRDMFRRVIELQETPLVLKKTAK</sequence>
<evidence type="ECO:0000259" key="1">
    <source>
        <dbReference type="Pfam" id="PF12969"/>
    </source>
</evidence>
<dbReference type="Gene3D" id="2.60.40.3140">
    <property type="match status" value="1"/>
</dbReference>
<feature type="domain" description="DUF3857" evidence="1">
    <location>
        <begin position="70"/>
        <end position="183"/>
    </location>
</feature>
<dbReference type="RefSeq" id="WP_104420694.1">
    <property type="nucleotide sequence ID" value="NZ_PTJC01000006.1"/>
</dbReference>